<feature type="compositionally biased region" description="Basic and acidic residues" evidence="1">
    <location>
        <begin position="320"/>
        <end position="333"/>
    </location>
</feature>
<feature type="compositionally biased region" description="Polar residues" evidence="1">
    <location>
        <begin position="435"/>
        <end position="450"/>
    </location>
</feature>
<keyword evidence="3" id="KW-1185">Reference proteome</keyword>
<feature type="compositionally biased region" description="Low complexity" evidence="1">
    <location>
        <begin position="203"/>
        <end position="216"/>
    </location>
</feature>
<accession>A0AAV4Y3K1</accession>
<organism evidence="2 3">
    <name type="scientific">Caerostris extrusa</name>
    <name type="common">Bark spider</name>
    <name type="synonym">Caerostris bankana</name>
    <dbReference type="NCBI Taxonomy" id="172846"/>
    <lineage>
        <taxon>Eukaryota</taxon>
        <taxon>Metazoa</taxon>
        <taxon>Ecdysozoa</taxon>
        <taxon>Arthropoda</taxon>
        <taxon>Chelicerata</taxon>
        <taxon>Arachnida</taxon>
        <taxon>Araneae</taxon>
        <taxon>Araneomorphae</taxon>
        <taxon>Entelegynae</taxon>
        <taxon>Araneoidea</taxon>
        <taxon>Araneidae</taxon>
        <taxon>Caerostris</taxon>
    </lineage>
</organism>
<reference evidence="2 3" key="1">
    <citation type="submission" date="2021-06" db="EMBL/GenBank/DDBJ databases">
        <title>Caerostris extrusa draft genome.</title>
        <authorList>
            <person name="Kono N."/>
            <person name="Arakawa K."/>
        </authorList>
    </citation>
    <scope>NUCLEOTIDE SEQUENCE [LARGE SCALE GENOMIC DNA]</scope>
</reference>
<proteinExistence type="predicted"/>
<evidence type="ECO:0000313" key="3">
    <source>
        <dbReference type="Proteomes" id="UP001054945"/>
    </source>
</evidence>
<evidence type="ECO:0000313" key="2">
    <source>
        <dbReference type="EMBL" id="GIZ01474.1"/>
    </source>
</evidence>
<feature type="region of interest" description="Disordered" evidence="1">
    <location>
        <begin position="201"/>
        <end position="237"/>
    </location>
</feature>
<sequence length="543" mass="62016">MKDFREFSKSLKDFSSYAYRKCNSWELFLSLNIFERIFATLVFVSILSDVCFLERIHDHKTIIMECHRAWTLYLNRIYEQFCEQGGWKTLFQNGVSHLPLFGLLKLHQPSRQSLKVNIDNFIDFLKTAQSDDCKKTFGKLWVKYRHQTSIRKECNKNHSKNLADFKVLKDVHAFNILKRFCDPGRLTELTILEDAKESFLPKSQTSQTTDLSSQPTAEKSATNDTLKHLPTSVPSSDISKLKCYSSVADFENEPLHNVLITHGSNEATVSDFQLENGDYFDSQSMREKKPTKGKLSEIISLSSDSFETNQANDSPHAKTFHAETCKQKSDEAKQQLSKSQTSWATDLNFQSTAEKSANTDALIKYLPTAEPSSDIPKLRCYSSVVDFENDTLHNVLINHDSNEGAVSDFHLVNIDDFDFQSMREKVTKGKPSEMIPSSSESFETNQANGTQHSTNFRTVIGNQKSHELDIQPAEDSSKDLSKDGKPFWEKNFIHKNAFAPKQNVSDSSCARQTVKHRKSYPGNDSILKMDESKKRVKKRTKKQ</sequence>
<feature type="region of interest" description="Disordered" evidence="1">
    <location>
        <begin position="306"/>
        <end position="341"/>
    </location>
</feature>
<gene>
    <name evidence="2" type="ORF">CEXT_585581</name>
</gene>
<dbReference type="Proteomes" id="UP001054945">
    <property type="component" value="Unassembled WGS sequence"/>
</dbReference>
<protein>
    <submittedName>
        <fullName evidence="2">Uncharacterized protein</fullName>
    </submittedName>
</protein>
<evidence type="ECO:0000256" key="1">
    <source>
        <dbReference type="SAM" id="MobiDB-lite"/>
    </source>
</evidence>
<dbReference type="EMBL" id="BPLR01018675">
    <property type="protein sequence ID" value="GIZ01474.1"/>
    <property type="molecule type" value="Genomic_DNA"/>
</dbReference>
<feature type="region of interest" description="Disordered" evidence="1">
    <location>
        <begin position="429"/>
        <end position="450"/>
    </location>
</feature>
<feature type="compositionally biased region" description="Basic residues" evidence="1">
    <location>
        <begin position="534"/>
        <end position="543"/>
    </location>
</feature>
<comment type="caution">
    <text evidence="2">The sequence shown here is derived from an EMBL/GenBank/DDBJ whole genome shotgun (WGS) entry which is preliminary data.</text>
</comment>
<feature type="region of interest" description="Disordered" evidence="1">
    <location>
        <begin position="499"/>
        <end position="543"/>
    </location>
</feature>
<feature type="compositionally biased region" description="Polar residues" evidence="1">
    <location>
        <begin position="502"/>
        <end position="511"/>
    </location>
</feature>
<name>A0AAV4Y3K1_CAEEX</name>
<dbReference type="AlphaFoldDB" id="A0AAV4Y3K1"/>